<sequence>MVKVIVVILILQAIEDTPIAINITATSIIKESVEALAQASSDLEVVASLAANNVSFYTRQKIS</sequence>
<keyword evidence="2" id="KW-1185">Reference proteome</keyword>
<gene>
    <name evidence="1" type="ORF">CD30_12730</name>
</gene>
<name>A0A0A3JT84_9BACL</name>
<dbReference type="AlphaFoldDB" id="A0A0A3JT84"/>
<comment type="caution">
    <text evidence="1">The sequence shown here is derived from an EMBL/GenBank/DDBJ whole genome shotgun (WGS) entry which is preliminary data.</text>
</comment>
<dbReference type="Proteomes" id="UP000030595">
    <property type="component" value="Unassembled WGS sequence"/>
</dbReference>
<accession>A0A0A3JT84</accession>
<proteinExistence type="predicted"/>
<reference evidence="1 2" key="1">
    <citation type="submission" date="2014-02" db="EMBL/GenBank/DDBJ databases">
        <title>Draft genome sequence of Lysinibacillus massiliensis CCUG 49529.</title>
        <authorList>
            <person name="Zhang F."/>
            <person name="Wang G."/>
            <person name="Zhang L."/>
        </authorList>
    </citation>
    <scope>NUCLEOTIDE SEQUENCE [LARGE SCALE GENOMIC DNA]</scope>
    <source>
        <strain evidence="1 2">CCUG 49529</strain>
    </source>
</reference>
<protein>
    <submittedName>
        <fullName evidence="1">Uncharacterized protein</fullName>
    </submittedName>
</protein>
<evidence type="ECO:0000313" key="2">
    <source>
        <dbReference type="Proteomes" id="UP000030595"/>
    </source>
</evidence>
<dbReference type="EMBL" id="JPVQ01000023">
    <property type="protein sequence ID" value="KGR90227.1"/>
    <property type="molecule type" value="Genomic_DNA"/>
</dbReference>
<evidence type="ECO:0000313" key="1">
    <source>
        <dbReference type="EMBL" id="KGR90227.1"/>
    </source>
</evidence>
<organism evidence="1 2">
    <name type="scientific">Ureibacillus massiliensis 4400831 = CIP 108448 = CCUG 49529</name>
    <dbReference type="NCBI Taxonomy" id="1211035"/>
    <lineage>
        <taxon>Bacteria</taxon>
        <taxon>Bacillati</taxon>
        <taxon>Bacillota</taxon>
        <taxon>Bacilli</taxon>
        <taxon>Bacillales</taxon>
        <taxon>Caryophanaceae</taxon>
        <taxon>Ureibacillus</taxon>
    </lineage>
</organism>